<proteinExistence type="inferred from homology"/>
<dbReference type="Proteomes" id="UP000193467">
    <property type="component" value="Unassembled WGS sequence"/>
</dbReference>
<dbReference type="GO" id="GO:0009001">
    <property type="term" value="F:serine O-acetyltransferase activity"/>
    <property type="evidence" value="ECO:0007669"/>
    <property type="project" value="TreeGrafter"/>
</dbReference>
<dbReference type="AlphaFoldDB" id="A0A1Y2DRN0"/>
<dbReference type="OrthoDB" id="444135at2759"/>
<feature type="region of interest" description="Disordered" evidence="3">
    <location>
        <begin position="76"/>
        <end position="108"/>
    </location>
</feature>
<dbReference type="GO" id="GO:0009086">
    <property type="term" value="P:methionine biosynthetic process"/>
    <property type="evidence" value="ECO:0007669"/>
    <property type="project" value="TreeGrafter"/>
</dbReference>
<accession>A0A1Y2DRN0</accession>
<dbReference type="InterPro" id="IPR008220">
    <property type="entry name" value="HAT_MetX-like"/>
</dbReference>
<organism evidence="5 6">
    <name type="scientific">Leucosporidium creatinivorum</name>
    <dbReference type="NCBI Taxonomy" id="106004"/>
    <lineage>
        <taxon>Eukaryota</taxon>
        <taxon>Fungi</taxon>
        <taxon>Dikarya</taxon>
        <taxon>Basidiomycota</taxon>
        <taxon>Pucciniomycotina</taxon>
        <taxon>Microbotryomycetes</taxon>
        <taxon>Leucosporidiales</taxon>
        <taxon>Leucosporidium</taxon>
    </lineage>
</organism>
<evidence type="ECO:0000313" key="5">
    <source>
        <dbReference type="EMBL" id="ORY61933.1"/>
    </source>
</evidence>
<dbReference type="Pfam" id="PF00561">
    <property type="entry name" value="Abhydrolase_1"/>
    <property type="match status" value="1"/>
</dbReference>
<keyword evidence="6" id="KW-1185">Reference proteome</keyword>
<dbReference type="GO" id="GO:0005739">
    <property type="term" value="C:mitochondrion"/>
    <property type="evidence" value="ECO:0007669"/>
    <property type="project" value="TreeGrafter"/>
</dbReference>
<dbReference type="PANTHER" id="PTHR32268:SF16">
    <property type="entry name" value="SERINE O-SUCCINYLTRANSFERASE"/>
    <property type="match status" value="1"/>
</dbReference>
<name>A0A1Y2DRN0_9BASI</name>
<feature type="region of interest" description="Disordered" evidence="3">
    <location>
        <begin position="26"/>
        <end position="61"/>
    </location>
</feature>
<reference evidence="5 6" key="1">
    <citation type="submission" date="2016-07" db="EMBL/GenBank/DDBJ databases">
        <title>Pervasive Adenine N6-methylation of Active Genes in Fungi.</title>
        <authorList>
            <consortium name="DOE Joint Genome Institute"/>
            <person name="Mondo S.J."/>
            <person name="Dannebaum R.O."/>
            <person name="Kuo R.C."/>
            <person name="Labutti K."/>
            <person name="Haridas S."/>
            <person name="Kuo A."/>
            <person name="Salamov A."/>
            <person name="Ahrendt S.R."/>
            <person name="Lipzen A."/>
            <person name="Sullivan W."/>
            <person name="Andreopoulos W.B."/>
            <person name="Clum A."/>
            <person name="Lindquist E."/>
            <person name="Daum C."/>
            <person name="Ramamoorthy G.K."/>
            <person name="Gryganskyi A."/>
            <person name="Culley D."/>
            <person name="Magnuson J.K."/>
            <person name="James T.Y."/>
            <person name="O'Malley M.A."/>
            <person name="Stajich J.E."/>
            <person name="Spatafora J.W."/>
            <person name="Visel A."/>
            <person name="Grigoriev I.V."/>
        </authorList>
    </citation>
    <scope>NUCLEOTIDE SEQUENCE [LARGE SCALE GENOMIC DNA]</scope>
    <source>
        <strain evidence="5 6">62-1032</strain>
    </source>
</reference>
<dbReference type="GO" id="GO:0006535">
    <property type="term" value="P:cysteine biosynthetic process from serine"/>
    <property type="evidence" value="ECO:0007669"/>
    <property type="project" value="TreeGrafter"/>
</dbReference>
<dbReference type="GO" id="GO:0004414">
    <property type="term" value="F:homoserine O-acetyltransferase activity"/>
    <property type="evidence" value="ECO:0007669"/>
    <property type="project" value="TreeGrafter"/>
</dbReference>
<sequence length="542" mass="58659">MLRRTAQAVNKGVAQPFTRALHAAAPLRQAPAAQQQQPASTTCSPSTEARPNGSNPAMSFPCVDQNEIRTARLLRERSQAQQGSSTSVELPNLPAPPPSDPEAGPEPAYSNIVSGYQLYHHNSPFPLDYGGHLPSFSLAYETWGTLNSDKSNVVLIHTGLSASSHAHSTEANPAEGWWEKFIGSGKAIDTDRFFVICTNVLGGCYGSTGPSSLDPSDGLPYATRFPILSIFDMVRAQFELLTHLGVQKLYASVGSSMGGMQSVAAAYVEPERVGKVVSISATARSSPSSIAMRHAQRSVLMADPNWKRGFYYDDLPPHTGMKLARQIATITYRSGPEWEQRFGLRRRNIAPPSSPSSLASPPVLCPDFLIETYLDHQGEQFCLKYDANSLIYISKAMDLFDMSQGALDDLKARRKVRDEGAEAAPALCPVPPSASELAQAATNKPKSKSSKPFISSLPSSHAYLPSLASGLSRHSHPTLVMGVQSDTLFPIEQQRELAECLKANGNDKVVYYELNQPWGHDTFLLDVGNVGGAVKGFLEGKE</sequence>
<comment type="caution">
    <text evidence="5">The sequence shown here is derived from an EMBL/GenBank/DDBJ whole genome shotgun (WGS) entry which is preliminary data.</text>
</comment>
<dbReference type="SUPFAM" id="SSF53474">
    <property type="entry name" value="alpha/beta-Hydrolases"/>
    <property type="match status" value="1"/>
</dbReference>
<dbReference type="InterPro" id="IPR029058">
    <property type="entry name" value="AB_hydrolase_fold"/>
</dbReference>
<feature type="domain" description="AB hydrolase-1" evidence="4">
    <location>
        <begin position="152"/>
        <end position="525"/>
    </location>
</feature>
<dbReference type="Gene3D" id="3.40.50.1820">
    <property type="entry name" value="alpha/beta hydrolase"/>
    <property type="match status" value="1"/>
</dbReference>
<protein>
    <submittedName>
        <fullName evidence="5">Alpha/Beta hydrolase protein</fullName>
    </submittedName>
</protein>
<dbReference type="STRING" id="106004.A0A1Y2DRN0"/>
<feature type="compositionally biased region" description="Polar residues" evidence="3">
    <location>
        <begin position="79"/>
        <end position="88"/>
    </location>
</feature>
<feature type="compositionally biased region" description="Low complexity" evidence="3">
    <location>
        <begin position="26"/>
        <end position="39"/>
    </location>
</feature>
<dbReference type="PIRSF" id="PIRSF000443">
    <property type="entry name" value="Homoser_Ac_trans"/>
    <property type="match status" value="1"/>
</dbReference>
<evidence type="ECO:0000256" key="2">
    <source>
        <dbReference type="PIRSR" id="PIRSR000443-1"/>
    </source>
</evidence>
<evidence type="ECO:0000313" key="6">
    <source>
        <dbReference type="Proteomes" id="UP000193467"/>
    </source>
</evidence>
<dbReference type="GO" id="GO:0009092">
    <property type="term" value="P:homoserine metabolic process"/>
    <property type="evidence" value="ECO:0007669"/>
    <property type="project" value="TreeGrafter"/>
</dbReference>
<dbReference type="InterPro" id="IPR000073">
    <property type="entry name" value="AB_hydrolase_1"/>
</dbReference>
<evidence type="ECO:0000256" key="1">
    <source>
        <dbReference type="ARBA" id="ARBA00006886"/>
    </source>
</evidence>
<keyword evidence="5" id="KW-0378">Hydrolase</keyword>
<dbReference type="GO" id="GO:0016787">
    <property type="term" value="F:hydrolase activity"/>
    <property type="evidence" value="ECO:0007669"/>
    <property type="project" value="UniProtKB-KW"/>
</dbReference>
<evidence type="ECO:0000256" key="3">
    <source>
        <dbReference type="SAM" id="MobiDB-lite"/>
    </source>
</evidence>
<dbReference type="EMBL" id="MCGR01000071">
    <property type="protein sequence ID" value="ORY61933.1"/>
    <property type="molecule type" value="Genomic_DNA"/>
</dbReference>
<feature type="active site" description="Nucleophile" evidence="2">
    <location>
        <position position="256"/>
    </location>
</feature>
<dbReference type="PANTHER" id="PTHR32268">
    <property type="entry name" value="HOMOSERINE O-ACETYLTRANSFERASE"/>
    <property type="match status" value="1"/>
</dbReference>
<dbReference type="NCBIfam" id="NF001209">
    <property type="entry name" value="PRK00175.1"/>
    <property type="match status" value="1"/>
</dbReference>
<feature type="active site" evidence="2">
    <location>
        <position position="520"/>
    </location>
</feature>
<feature type="region of interest" description="Disordered" evidence="3">
    <location>
        <begin position="434"/>
        <end position="453"/>
    </location>
</feature>
<evidence type="ECO:0000259" key="4">
    <source>
        <dbReference type="Pfam" id="PF00561"/>
    </source>
</evidence>
<gene>
    <name evidence="5" type="ORF">BCR35DRAFT_322473</name>
</gene>
<comment type="similarity">
    <text evidence="1">Belongs to the AB hydrolase superfamily. MetX family.</text>
</comment>
<dbReference type="NCBIfam" id="TIGR01392">
    <property type="entry name" value="homoserO_Ac_trn"/>
    <property type="match status" value="1"/>
</dbReference>
<feature type="compositionally biased region" description="Polar residues" evidence="3">
    <location>
        <begin position="40"/>
        <end position="57"/>
    </location>
</feature>
<feature type="active site" evidence="2">
    <location>
        <position position="486"/>
    </location>
</feature>
<dbReference type="HAMAP" id="MF_00296">
    <property type="entry name" value="MetX_acyltransf"/>
    <property type="match status" value="1"/>
</dbReference>
<dbReference type="InParanoid" id="A0A1Y2DRN0"/>